<dbReference type="Proteomes" id="UP000030071">
    <property type="component" value="Plasmid p251"/>
</dbReference>
<reference evidence="9 10" key="2">
    <citation type="journal article" date="2012" name="Int. J. Syst. Evol. Microbiol.">
        <title>Vibrio caribbeanicus sp. nov., isolated from the marine sponge Scleritoderma cyanea.</title>
        <authorList>
            <person name="Hoffmann M."/>
            <person name="Monday S.R."/>
            <person name="Allard M.W."/>
            <person name="Strain E.A."/>
            <person name="Whittaker P."/>
            <person name="Naum M."/>
            <person name="McCarthy P.J."/>
            <person name="Lopez J.V."/>
            <person name="Fischer M."/>
            <person name="Brown E.W."/>
        </authorList>
    </citation>
    <scope>NUCLEOTIDE SEQUENCE [LARGE SCALE GENOMIC DNA]</scope>
    <source>
        <strain evidence="9 10">ATCC 19109</strain>
    </source>
</reference>
<dbReference type="EMBL" id="CP009356">
    <property type="protein sequence ID" value="AIW17160.1"/>
    <property type="molecule type" value="Genomic_DNA"/>
</dbReference>
<dbReference type="Pfam" id="PF00296">
    <property type="entry name" value="Bac_luciferase"/>
    <property type="match status" value="1"/>
</dbReference>
<evidence type="ECO:0000256" key="5">
    <source>
        <dbReference type="ARBA" id="ARBA00033748"/>
    </source>
</evidence>
<keyword evidence="2 6" id="KW-0288">FMN</keyword>
<geneLocation type="plasmid" evidence="8 11">
    <name>p251</name>
</geneLocation>
<evidence type="ECO:0000313" key="9">
    <source>
        <dbReference type="EMBL" id="EGU56487.1"/>
    </source>
</evidence>
<dbReference type="NCBIfam" id="TIGR03860">
    <property type="entry name" value="FMN_nitrolo"/>
    <property type="match status" value="1"/>
</dbReference>
<dbReference type="GeneID" id="23447805"/>
<name>F9T3X2_9VIBR</name>
<evidence type="ECO:0000259" key="7">
    <source>
        <dbReference type="Pfam" id="PF00296"/>
    </source>
</evidence>
<protein>
    <submittedName>
        <fullName evidence="8">Nitrilotriacetate monooxygenase</fullName>
    </submittedName>
    <submittedName>
        <fullName evidence="9">Xenobiotic compound monooxygenase subunit A</fullName>
    </submittedName>
</protein>
<evidence type="ECO:0000313" key="11">
    <source>
        <dbReference type="Proteomes" id="UP000030071"/>
    </source>
</evidence>
<evidence type="ECO:0000313" key="10">
    <source>
        <dbReference type="Proteomes" id="UP000003836"/>
    </source>
</evidence>
<keyword evidence="10" id="KW-1185">Reference proteome</keyword>
<evidence type="ECO:0000256" key="1">
    <source>
        <dbReference type="ARBA" id="ARBA00022630"/>
    </source>
</evidence>
<evidence type="ECO:0000256" key="4">
    <source>
        <dbReference type="ARBA" id="ARBA00023033"/>
    </source>
</evidence>
<feature type="binding site" evidence="6">
    <location>
        <position position="228"/>
    </location>
    <ligand>
        <name>FMN</name>
        <dbReference type="ChEBI" id="CHEBI:58210"/>
    </ligand>
</feature>
<dbReference type="PATRIC" id="fig|1051646.9.peg.4901"/>
<evidence type="ECO:0000313" key="8">
    <source>
        <dbReference type="EMBL" id="AIW17160.1"/>
    </source>
</evidence>
<evidence type="ECO:0000256" key="3">
    <source>
        <dbReference type="ARBA" id="ARBA00023002"/>
    </source>
</evidence>
<feature type="binding site" evidence="6">
    <location>
        <position position="154"/>
    </location>
    <ligand>
        <name>FMN</name>
        <dbReference type="ChEBI" id="CHEBI:58210"/>
    </ligand>
</feature>
<dbReference type="KEGG" id="vtu:IX91_24080"/>
<evidence type="ECO:0000256" key="6">
    <source>
        <dbReference type="PIRSR" id="PIRSR000337-1"/>
    </source>
</evidence>
<dbReference type="CDD" id="cd01095">
    <property type="entry name" value="Nitrilotriacetate_monoxgenase"/>
    <property type="match status" value="1"/>
</dbReference>
<proteinExistence type="inferred from homology"/>
<comment type="similarity">
    <text evidence="5">Belongs to the NtaA/SnaA/DszA monooxygenase family.</text>
</comment>
<feature type="binding site" evidence="6">
    <location>
        <position position="158"/>
    </location>
    <ligand>
        <name>FMN</name>
        <dbReference type="ChEBI" id="CHEBI:58210"/>
    </ligand>
</feature>
<reference evidence="9" key="1">
    <citation type="submission" date="2011-08" db="EMBL/GenBank/DDBJ databases">
        <authorList>
            <person name="Hoffman M."/>
            <person name="Strain E.A."/>
            <person name="Brown E."/>
            <person name="Allard M.W."/>
        </authorList>
    </citation>
    <scope>NUCLEOTIDE SEQUENCE</scope>
    <source>
        <strain evidence="9">ATCC 19109</strain>
    </source>
</reference>
<dbReference type="Gene3D" id="3.20.20.30">
    <property type="entry name" value="Luciferase-like domain"/>
    <property type="match status" value="1"/>
</dbReference>
<dbReference type="SUPFAM" id="SSF51679">
    <property type="entry name" value="Bacterial luciferase-like"/>
    <property type="match status" value="1"/>
</dbReference>
<evidence type="ECO:0000256" key="2">
    <source>
        <dbReference type="ARBA" id="ARBA00022643"/>
    </source>
</evidence>
<feature type="binding site" evidence="6">
    <location>
        <position position="60"/>
    </location>
    <ligand>
        <name>FMN</name>
        <dbReference type="ChEBI" id="CHEBI:58210"/>
    </ligand>
</feature>
<dbReference type="GO" id="GO:0016705">
    <property type="term" value="F:oxidoreductase activity, acting on paired donors, with incorporation or reduction of molecular oxygen"/>
    <property type="evidence" value="ECO:0007669"/>
    <property type="project" value="InterPro"/>
</dbReference>
<sequence length="460" mass="51804">MNTQNKRTMKLGCFMPAPGHHIAAWRHPSCQPDGGLDIEYYCSLAQKAEEGLFDMIFLSDGVGVRTHYRNNDELSRQGRTVHFEPLTLLSAIAMVTQRIGLVATASTSYNEPFHIARKYASLDYISHGRAGWNVVTSVTDVEAQNFNLEKQADHEERYQRSREFMDVVTGLWDSWEDDAFICDKASGHMFDPNKLHILNHKGDYFSVRGPLNVARPKQGYPVIVQAGSSKTGRDFAAQWAEVIFTAQTQMDDATAFYKDIKAQAKAYGRKEHQLHIMPGVTIVVGETDEEANQKFQALQDLIDPVVSLSLLESQLGDIDLSRYDIDGYLPPLPQTEGSTSRQRLIWEKAQRENLTIRELARSIAGSRGHHLLIGSPKTIVDTLQEWFEAGAADGFNIMPPVNPEGLDDIVKLVVPELQRRGLFRTEYHGSTLRDHLGLERPEFASAKKTKENKQYAELSE</sequence>
<dbReference type="GO" id="GO:0004497">
    <property type="term" value="F:monooxygenase activity"/>
    <property type="evidence" value="ECO:0007669"/>
    <property type="project" value="UniProtKB-KW"/>
</dbReference>
<keyword evidence="4 8" id="KW-0503">Monooxygenase</keyword>
<dbReference type="InterPro" id="IPR011251">
    <property type="entry name" value="Luciferase-like_dom"/>
</dbReference>
<dbReference type="HOGENOM" id="CLU_022256_1_2_6"/>
<dbReference type="PIRSF" id="PIRSF000337">
    <property type="entry name" value="NTA_MOA"/>
    <property type="match status" value="1"/>
</dbReference>
<feature type="domain" description="Luciferase-like" evidence="7">
    <location>
        <begin position="26"/>
        <end position="391"/>
    </location>
</feature>
<dbReference type="InterPro" id="IPR016215">
    <property type="entry name" value="NTA_MOA"/>
</dbReference>
<dbReference type="Proteomes" id="UP000003836">
    <property type="component" value="Unassembled WGS sequence"/>
</dbReference>
<gene>
    <name evidence="8" type="ORF">IX91_24080</name>
    <name evidence="9" type="ORF">VITU9109_17373</name>
</gene>
<keyword evidence="8" id="KW-0614">Plasmid</keyword>
<organism evidence="8 11">
    <name type="scientific">Vibrio tubiashii ATCC 19109</name>
    <dbReference type="NCBI Taxonomy" id="1051646"/>
    <lineage>
        <taxon>Bacteria</taxon>
        <taxon>Pseudomonadati</taxon>
        <taxon>Pseudomonadota</taxon>
        <taxon>Gammaproteobacteria</taxon>
        <taxon>Vibrionales</taxon>
        <taxon>Vibrionaceae</taxon>
        <taxon>Vibrio</taxon>
        <taxon>Vibrio oreintalis group</taxon>
    </lineage>
</organism>
<dbReference type="PANTHER" id="PTHR30011">
    <property type="entry name" value="ALKANESULFONATE MONOOXYGENASE-RELATED"/>
    <property type="match status" value="1"/>
</dbReference>
<dbReference type="AlphaFoldDB" id="F9T3X2"/>
<keyword evidence="1 6" id="KW-0285">Flavoprotein</keyword>
<keyword evidence="3" id="KW-0560">Oxidoreductase</keyword>
<dbReference type="PANTHER" id="PTHR30011:SF16">
    <property type="entry name" value="C2H2 FINGER DOMAIN TRANSCRIPTION FACTOR (EUROFUNG)-RELATED"/>
    <property type="match status" value="1"/>
</dbReference>
<dbReference type="RefSeq" id="WP_004744205.1">
    <property type="nucleotide sequence ID" value="NZ_AFWI01000112.1"/>
</dbReference>
<dbReference type="EMBL" id="AFWI01000112">
    <property type="protein sequence ID" value="EGU56487.1"/>
    <property type="molecule type" value="Genomic_DNA"/>
</dbReference>
<dbReference type="eggNOG" id="COG2141">
    <property type="taxonomic scope" value="Bacteria"/>
</dbReference>
<reference evidence="8 11" key="3">
    <citation type="submission" date="2014-08" db="EMBL/GenBank/DDBJ databases">
        <title>First Complete Genome Sequence of the Shellfish Pathogen Vibrio tubiashii.</title>
        <authorList>
            <person name="Richards G.P."/>
            <person name="Needleman D.S."/>
            <person name="Watson M.A."/>
            <person name="Bono J.L."/>
        </authorList>
    </citation>
    <scope>NUCLEOTIDE SEQUENCE [LARGE SCALE GENOMIC DNA]</scope>
    <source>
        <strain evidence="8 11">ATCC 19109</strain>
        <plasmid evidence="8">p251</plasmid>
        <plasmid evidence="11">Plasmid p251</plasmid>
    </source>
</reference>
<dbReference type="InterPro" id="IPR036661">
    <property type="entry name" value="Luciferase-like_sf"/>
</dbReference>
<feature type="binding site" evidence="6">
    <location>
        <position position="229"/>
    </location>
    <ligand>
        <name>FMN</name>
        <dbReference type="ChEBI" id="CHEBI:58210"/>
    </ligand>
</feature>
<dbReference type="InterPro" id="IPR051260">
    <property type="entry name" value="Diverse_substr_monoxygenases"/>
</dbReference>
<accession>F9T3X2</accession>
<feature type="binding site" evidence="6">
    <location>
        <position position="104"/>
    </location>
    <ligand>
        <name>FMN</name>
        <dbReference type="ChEBI" id="CHEBI:58210"/>
    </ligand>
</feature>